<protein>
    <submittedName>
        <fullName evidence="4">Uncharacterized protein</fullName>
    </submittedName>
</protein>
<sequence>MFAVHRFVSLSVIIFIKGIGSVTEAHGSIYSGVDVCSDSGHTTLNDKWREIGNGGSGHCDQGLPEGWYKFQINGKPAKIPTLCIKNKACGTVVPLRVDLHEQQVPAVNHSLRVSVCGSYTILGKWDCCVLRRPGILHNCGDFFVYHLSPPDRCDVGYCVVGGDNPMALHAFTAKTGEPSDDPPHPTYRVPVSPTYTTPGRRKCTTSERHCPNGCVPLSQSCPMTLDFNPLPKRIVHTFDTIRQTHFFTKKVRTTPLTTTDDTDNEKTTIDQNKMSVSTTPAPTTPPSTIPPSTTKGRGIIETTSDQNDVSMSTREQPTTSRTDPRETYTTVISSITSGSGPRKHFTSPDIPVTVVTVGENNVTQTSTNPPVAPKNATHQNYSEVLTDQSETTKVAARDHDNQNEQPAADESYCGVVLAFEFEASYLQDTNFTNFRKKLQVVFASLLNIYYVEDHGVYLKGLFYWRMRYQREASKSYTFSHVHFGRGVHNESLYYITVFAEDIFNYRVLYLPDRVLVTLLQNATVTAYIQDEIRDFHATFLNLTTPSLDVSPGYHPSPPALLDNLALCVSLVVLFSIIFICALFAVLKTKSKNRCMKLRRKSGQYYVKWEKALKRDVCKGIVYIENPTKDTCIVKGDNSVNQTLIGPRERGCPEEEDNLVNQQRGNQFPGLPSRTFPFPECNDLVFIPGVQTKL</sequence>
<dbReference type="EnsemblMetazoa" id="G28445.5">
    <property type="protein sequence ID" value="G28445.5:cds"/>
    <property type="gene ID" value="G28445"/>
</dbReference>
<organism evidence="4 5">
    <name type="scientific">Magallana gigas</name>
    <name type="common">Pacific oyster</name>
    <name type="synonym">Crassostrea gigas</name>
    <dbReference type="NCBI Taxonomy" id="29159"/>
    <lineage>
        <taxon>Eukaryota</taxon>
        <taxon>Metazoa</taxon>
        <taxon>Spiralia</taxon>
        <taxon>Lophotrochozoa</taxon>
        <taxon>Mollusca</taxon>
        <taxon>Bivalvia</taxon>
        <taxon>Autobranchia</taxon>
        <taxon>Pteriomorphia</taxon>
        <taxon>Ostreida</taxon>
        <taxon>Ostreoidea</taxon>
        <taxon>Ostreidae</taxon>
        <taxon>Magallana</taxon>
    </lineage>
</organism>
<feature type="chain" id="PRO_5036467621" evidence="3">
    <location>
        <begin position="26"/>
        <end position="693"/>
    </location>
</feature>
<feature type="compositionally biased region" description="Polar residues" evidence="1">
    <location>
        <begin position="301"/>
        <end position="321"/>
    </location>
</feature>
<keyword evidence="2" id="KW-0472">Membrane</keyword>
<feature type="region of interest" description="Disordered" evidence="1">
    <location>
        <begin position="176"/>
        <end position="202"/>
    </location>
</feature>
<keyword evidence="5" id="KW-1185">Reference proteome</keyword>
<evidence type="ECO:0000256" key="1">
    <source>
        <dbReference type="SAM" id="MobiDB-lite"/>
    </source>
</evidence>
<dbReference type="AlphaFoldDB" id="A0A8W8LPQ2"/>
<evidence type="ECO:0000313" key="4">
    <source>
        <dbReference type="EnsemblMetazoa" id="G28445.5:cds"/>
    </source>
</evidence>
<proteinExistence type="predicted"/>
<dbReference type="Proteomes" id="UP000005408">
    <property type="component" value="Unassembled WGS sequence"/>
</dbReference>
<evidence type="ECO:0000256" key="3">
    <source>
        <dbReference type="SAM" id="SignalP"/>
    </source>
</evidence>
<keyword evidence="3" id="KW-0732">Signal</keyword>
<reference evidence="4" key="1">
    <citation type="submission" date="2022-08" db="UniProtKB">
        <authorList>
            <consortium name="EnsemblMetazoa"/>
        </authorList>
    </citation>
    <scope>IDENTIFICATION</scope>
    <source>
        <strain evidence="4">05x7-T-G4-1.051#20</strain>
    </source>
</reference>
<evidence type="ECO:0000256" key="2">
    <source>
        <dbReference type="SAM" id="Phobius"/>
    </source>
</evidence>
<feature type="region of interest" description="Disordered" evidence="1">
    <location>
        <begin position="275"/>
        <end position="325"/>
    </location>
</feature>
<evidence type="ECO:0000313" key="5">
    <source>
        <dbReference type="Proteomes" id="UP000005408"/>
    </source>
</evidence>
<feature type="signal peptide" evidence="3">
    <location>
        <begin position="1"/>
        <end position="25"/>
    </location>
</feature>
<dbReference type="OMA" id="WREIGNG"/>
<accession>A0A8W8LPQ2</accession>
<name>A0A8W8LPQ2_MAGGI</name>
<dbReference type="OrthoDB" id="382013at2759"/>
<feature type="transmembrane region" description="Helical" evidence="2">
    <location>
        <begin position="563"/>
        <end position="586"/>
    </location>
</feature>
<keyword evidence="2" id="KW-0812">Transmembrane</keyword>
<keyword evidence="2" id="KW-1133">Transmembrane helix</keyword>